<comment type="caution">
    <text evidence="1">The sequence shown here is derived from an EMBL/GenBank/DDBJ whole genome shotgun (WGS) entry which is preliminary data.</text>
</comment>
<dbReference type="Proteomes" id="UP001311915">
    <property type="component" value="Unassembled WGS sequence"/>
</dbReference>
<organism evidence="1 2">
    <name type="scientific">Solanum pinnatisectum</name>
    <name type="common">tansyleaf nightshade</name>
    <dbReference type="NCBI Taxonomy" id="50273"/>
    <lineage>
        <taxon>Eukaryota</taxon>
        <taxon>Viridiplantae</taxon>
        <taxon>Streptophyta</taxon>
        <taxon>Embryophyta</taxon>
        <taxon>Tracheophyta</taxon>
        <taxon>Spermatophyta</taxon>
        <taxon>Magnoliopsida</taxon>
        <taxon>eudicotyledons</taxon>
        <taxon>Gunneridae</taxon>
        <taxon>Pentapetalae</taxon>
        <taxon>asterids</taxon>
        <taxon>lamiids</taxon>
        <taxon>Solanales</taxon>
        <taxon>Solanaceae</taxon>
        <taxon>Solanoideae</taxon>
        <taxon>Solaneae</taxon>
        <taxon>Solanum</taxon>
    </lineage>
</organism>
<name>A0AAV9M672_9SOLN</name>
<accession>A0AAV9M672</accession>
<dbReference type="AlphaFoldDB" id="A0AAV9M672"/>
<keyword evidence="2" id="KW-1185">Reference proteome</keyword>
<evidence type="ECO:0000313" key="1">
    <source>
        <dbReference type="EMBL" id="KAK4733461.1"/>
    </source>
</evidence>
<gene>
    <name evidence="1" type="ORF">R3W88_007722</name>
</gene>
<reference evidence="1 2" key="1">
    <citation type="submission" date="2023-10" db="EMBL/GenBank/DDBJ databases">
        <title>Genome-Wide Identification Analysis in wild type Solanum Pinnatisectum Reveals Some Genes Defensing Phytophthora Infestans.</title>
        <authorList>
            <person name="Sun C."/>
        </authorList>
    </citation>
    <scope>NUCLEOTIDE SEQUENCE [LARGE SCALE GENOMIC DNA]</scope>
    <source>
        <strain evidence="1">LQN</strain>
        <tissue evidence="1">Leaf</tissue>
    </source>
</reference>
<protein>
    <submittedName>
        <fullName evidence="1">Uncharacterized protein</fullName>
    </submittedName>
</protein>
<proteinExistence type="predicted"/>
<evidence type="ECO:0000313" key="2">
    <source>
        <dbReference type="Proteomes" id="UP001311915"/>
    </source>
</evidence>
<sequence length="235" mass="26442">MFDPEIITKPGMDSVADLVEIQSWTHLFMTKSPVLHEEQVQEFYYNVNFAEDGSLNTLVGDESLHLDEELLGKILEVPREGTRSVVGKLCSKQFVNECSKIPDMHHAGVQKKLMKGEYQLLFEFVNKVLLPRTEKHTVASVTDLFVMEALCKFEPLNLSALMLEHKHKNVVEHKGRHGMGYGYFLTKVFQHLNSPVGKGTVGTVKQSFSLSTLVECECIEGKAGPLSKMSQLVME</sequence>
<dbReference type="EMBL" id="JAWPEI010000002">
    <property type="protein sequence ID" value="KAK4733461.1"/>
    <property type="molecule type" value="Genomic_DNA"/>
</dbReference>